<dbReference type="CDD" id="cd19410">
    <property type="entry name" value="HK9-like_sensor"/>
    <property type="match status" value="1"/>
</dbReference>
<sequence>MRALNDLRILSKLGLAFGTLVAITLALSAVSYGSLNAIRDRSSATDHTHDVLHSVDRVVAGMIDQETGLRGYLVSGDPSFVAPYREGQKAYRAALAEARHLTADNPVQQARLDALDRSAAAWTRDVAEKEIGLMAEVGGRERARALEASGAGKATIDAVRATAAEIKKAETDLMAGRVADQEATFTLAFAMTAIGAAASLALAGVMALMVSRTLVSPILAITALMARLADGDKTIVVAGLDRRDEIGAMGRAVEVFKRNAVEAERLAAAQAAEDEARTRRARLVDDLAREFEQTVSGLTAGLAGAATEMEATARSMSGVAEETTRQSVTVASAASQTSANVQTVAAASEEMTASIQEIVQQVNQSSRIAARAVEDAARTNATVQRLAGTAERISDFVATVSSIASQTNLLALNATIEAARAGAAGRGFAVVAAEVKELAGQTGKATDEIGARIGEIQEATRATVGDIRQIAKVIEDMSTYAASIAAAMEEQGSAVQEITRNVQQAARGTEQVTGNIAGVSDGAGQTSHAATQVLGAAQDLSRQSEMLRHEVTRFLGRVKAA</sequence>
<dbReference type="PROSITE" id="PS50111">
    <property type="entry name" value="CHEMOTAXIS_TRANSDUC_2"/>
    <property type="match status" value="1"/>
</dbReference>
<evidence type="ECO:0000259" key="7">
    <source>
        <dbReference type="PROSITE" id="PS50111"/>
    </source>
</evidence>
<dbReference type="GO" id="GO:0007165">
    <property type="term" value="P:signal transduction"/>
    <property type="evidence" value="ECO:0007669"/>
    <property type="project" value="UniProtKB-KW"/>
</dbReference>
<keyword evidence="2" id="KW-0997">Cell inner membrane</keyword>
<name>A0A0J6VL78_9HYPH</name>
<dbReference type="PATRIC" id="fig|1187852.3.peg.123"/>
<feature type="transmembrane region" description="Helical" evidence="6">
    <location>
        <begin position="187"/>
        <end position="210"/>
    </location>
</feature>
<dbReference type="Pfam" id="PF00672">
    <property type="entry name" value="HAMP"/>
    <property type="match status" value="1"/>
</dbReference>
<dbReference type="GO" id="GO:0006935">
    <property type="term" value="P:chemotaxis"/>
    <property type="evidence" value="ECO:0007669"/>
    <property type="project" value="InterPro"/>
</dbReference>
<evidence type="ECO:0000259" key="8">
    <source>
        <dbReference type="PROSITE" id="PS50192"/>
    </source>
</evidence>
<evidence type="ECO:0000313" key="11">
    <source>
        <dbReference type="Proteomes" id="UP000036449"/>
    </source>
</evidence>
<dbReference type="InterPro" id="IPR003660">
    <property type="entry name" value="HAMP_dom"/>
</dbReference>
<keyword evidence="6" id="KW-0812">Transmembrane</keyword>
<dbReference type="PROSITE" id="PS50885">
    <property type="entry name" value="HAMP"/>
    <property type="match status" value="1"/>
</dbReference>
<evidence type="ECO:0000256" key="1">
    <source>
        <dbReference type="ARBA" id="ARBA00004429"/>
    </source>
</evidence>
<dbReference type="SMART" id="SM00304">
    <property type="entry name" value="HAMP"/>
    <property type="match status" value="2"/>
</dbReference>
<evidence type="ECO:0000313" key="10">
    <source>
        <dbReference type="EMBL" id="KMO39906.1"/>
    </source>
</evidence>
<dbReference type="Pfam" id="PF00015">
    <property type="entry name" value="MCPsignal"/>
    <property type="match status" value="1"/>
</dbReference>
<dbReference type="InterPro" id="IPR004090">
    <property type="entry name" value="Chemotax_Me-accpt_rcpt"/>
</dbReference>
<protein>
    <submittedName>
        <fullName evidence="10">Chemotaxis protein</fullName>
    </submittedName>
</protein>
<evidence type="ECO:0000259" key="9">
    <source>
        <dbReference type="PROSITE" id="PS50885"/>
    </source>
</evidence>
<dbReference type="SUPFAM" id="SSF58104">
    <property type="entry name" value="Methyl-accepting chemotaxis protein (MCP) signaling domain"/>
    <property type="match status" value="1"/>
</dbReference>
<keyword evidence="6" id="KW-1133">Transmembrane helix</keyword>
<dbReference type="Proteomes" id="UP000036449">
    <property type="component" value="Unassembled WGS sequence"/>
</dbReference>
<evidence type="ECO:0000256" key="6">
    <source>
        <dbReference type="SAM" id="Phobius"/>
    </source>
</evidence>
<feature type="domain" description="T-SNARE coiled-coil homology" evidence="8">
    <location>
        <begin position="457"/>
        <end position="519"/>
    </location>
</feature>
<reference evidence="10 11" key="1">
    <citation type="submission" date="2015-03" db="EMBL/GenBank/DDBJ databases">
        <title>Genome sequencing of Methylobacterium tarhaniae DSM 25844.</title>
        <authorList>
            <person name="Chaudhry V."/>
            <person name="Patil P.B."/>
        </authorList>
    </citation>
    <scope>NUCLEOTIDE SEQUENCE [LARGE SCALE GENOMIC DNA]</scope>
    <source>
        <strain evidence="10 11">DSM 25844</strain>
    </source>
</reference>
<evidence type="ECO:0000256" key="4">
    <source>
        <dbReference type="ARBA" id="ARBA00029447"/>
    </source>
</evidence>
<evidence type="ECO:0000256" key="2">
    <source>
        <dbReference type="ARBA" id="ARBA00022519"/>
    </source>
</evidence>
<dbReference type="GO" id="GO:0005886">
    <property type="term" value="C:plasma membrane"/>
    <property type="evidence" value="ECO:0007669"/>
    <property type="project" value="UniProtKB-SubCell"/>
</dbReference>
<dbReference type="InterPro" id="IPR007891">
    <property type="entry name" value="CHASE3"/>
</dbReference>
<keyword evidence="2" id="KW-1003">Cell membrane</keyword>
<comment type="similarity">
    <text evidence="4">Belongs to the methyl-accepting chemotaxis (MCP) protein family.</text>
</comment>
<dbReference type="EMBL" id="LABZ01000103">
    <property type="protein sequence ID" value="KMO39906.1"/>
    <property type="molecule type" value="Genomic_DNA"/>
</dbReference>
<keyword evidence="6" id="KW-0472">Membrane</keyword>
<dbReference type="PANTHER" id="PTHR32089:SF112">
    <property type="entry name" value="LYSOZYME-LIKE PROTEIN-RELATED"/>
    <property type="match status" value="1"/>
</dbReference>
<evidence type="ECO:0000256" key="3">
    <source>
        <dbReference type="ARBA" id="ARBA00023224"/>
    </source>
</evidence>
<dbReference type="SMART" id="SM00283">
    <property type="entry name" value="MA"/>
    <property type="match status" value="1"/>
</dbReference>
<gene>
    <name evidence="10" type="ORF">VQ03_14980</name>
</gene>
<evidence type="ECO:0000256" key="5">
    <source>
        <dbReference type="PROSITE-ProRule" id="PRU00284"/>
    </source>
</evidence>
<dbReference type="OrthoDB" id="8482111at2"/>
<dbReference type="InterPro" id="IPR000727">
    <property type="entry name" value="T_SNARE_dom"/>
</dbReference>
<dbReference type="Gene3D" id="1.10.287.950">
    <property type="entry name" value="Methyl-accepting chemotaxis protein"/>
    <property type="match status" value="1"/>
</dbReference>
<dbReference type="Gene3D" id="6.10.340.10">
    <property type="match status" value="1"/>
</dbReference>
<dbReference type="PRINTS" id="PR00260">
    <property type="entry name" value="CHEMTRNSDUCR"/>
</dbReference>
<dbReference type="GO" id="GO:0004888">
    <property type="term" value="F:transmembrane signaling receptor activity"/>
    <property type="evidence" value="ECO:0007669"/>
    <property type="project" value="InterPro"/>
</dbReference>
<feature type="domain" description="Methyl-accepting transducer" evidence="7">
    <location>
        <begin position="305"/>
        <end position="541"/>
    </location>
</feature>
<dbReference type="InterPro" id="IPR004089">
    <property type="entry name" value="MCPsignal_dom"/>
</dbReference>
<comment type="subcellular location">
    <subcellularLocation>
        <location evidence="1">Cell inner membrane</location>
        <topology evidence="1">Multi-pass membrane protein</topology>
    </subcellularLocation>
</comment>
<comment type="caution">
    <text evidence="10">The sequence shown here is derived from an EMBL/GenBank/DDBJ whole genome shotgun (WGS) entry which is preliminary data.</text>
</comment>
<dbReference type="AlphaFoldDB" id="A0A0J6VL78"/>
<proteinExistence type="inferred from homology"/>
<dbReference type="PROSITE" id="PS50192">
    <property type="entry name" value="T_SNARE"/>
    <property type="match status" value="1"/>
</dbReference>
<dbReference type="RefSeq" id="WP_048451681.1">
    <property type="nucleotide sequence ID" value="NZ_LABZ01000103.1"/>
</dbReference>
<keyword evidence="3 5" id="KW-0807">Transducer</keyword>
<feature type="domain" description="HAMP" evidence="9">
    <location>
        <begin position="212"/>
        <end position="265"/>
    </location>
</feature>
<organism evidence="10 11">
    <name type="scientific">Methylobacterium tarhaniae</name>
    <dbReference type="NCBI Taxonomy" id="1187852"/>
    <lineage>
        <taxon>Bacteria</taxon>
        <taxon>Pseudomonadati</taxon>
        <taxon>Pseudomonadota</taxon>
        <taxon>Alphaproteobacteria</taxon>
        <taxon>Hyphomicrobiales</taxon>
        <taxon>Methylobacteriaceae</taxon>
        <taxon>Methylobacterium</taxon>
    </lineage>
</organism>
<keyword evidence="11" id="KW-1185">Reference proteome</keyword>
<accession>A0A0J6VL78</accession>
<dbReference type="Pfam" id="PF05227">
    <property type="entry name" value="CHASE3"/>
    <property type="match status" value="1"/>
</dbReference>
<dbReference type="PANTHER" id="PTHR32089">
    <property type="entry name" value="METHYL-ACCEPTING CHEMOTAXIS PROTEIN MCPB"/>
    <property type="match status" value="1"/>
</dbReference>